<keyword evidence="2" id="KW-1185">Reference proteome</keyword>
<name>A0AC61S883_9BACT</name>
<protein>
    <submittedName>
        <fullName evidence="1">Thioredoxin family protein</fullName>
    </submittedName>
</protein>
<comment type="caution">
    <text evidence="1">The sequence shown here is derived from an EMBL/GenBank/DDBJ whole genome shotgun (WGS) entry which is preliminary data.</text>
</comment>
<evidence type="ECO:0000313" key="2">
    <source>
        <dbReference type="Proteomes" id="UP000305401"/>
    </source>
</evidence>
<proteinExistence type="predicted"/>
<organism evidence="1 2">
    <name type="scientific">Muribaculum caecicola</name>
    <dbReference type="NCBI Taxonomy" id="3038144"/>
    <lineage>
        <taxon>Bacteria</taxon>
        <taxon>Pseudomonadati</taxon>
        <taxon>Bacteroidota</taxon>
        <taxon>Bacteroidia</taxon>
        <taxon>Bacteroidales</taxon>
        <taxon>Muribaculaceae</taxon>
        <taxon>Muribaculum</taxon>
    </lineage>
</organism>
<dbReference type="EMBL" id="SSTG01000004">
    <property type="protein sequence ID" value="THG55137.1"/>
    <property type="molecule type" value="Genomic_DNA"/>
</dbReference>
<accession>A0AC61S883</accession>
<sequence>MNDYAQNIKSSQVVLVEFFATWCPHCQKMMPVMAEIREKLEDKIGIFQYDIEKYEQLSDDNKIETVPTFIVYSGGKEVWRRSGEVDMEVILNKLRDAADGL</sequence>
<reference evidence="1" key="1">
    <citation type="submission" date="2019-04" db="EMBL/GenBank/DDBJ databases">
        <title>Microbes associate with the intestines of laboratory mice.</title>
        <authorList>
            <person name="Navarre W."/>
            <person name="Wong E."/>
            <person name="Huang K.C."/>
            <person name="Tropini C."/>
            <person name="Ng K."/>
            <person name="Yu B."/>
        </authorList>
    </citation>
    <scope>NUCLEOTIDE SEQUENCE</scope>
    <source>
        <strain evidence="1">NM86_A22</strain>
    </source>
</reference>
<dbReference type="Proteomes" id="UP000305401">
    <property type="component" value="Unassembled WGS sequence"/>
</dbReference>
<evidence type="ECO:0000313" key="1">
    <source>
        <dbReference type="EMBL" id="THG55137.1"/>
    </source>
</evidence>
<gene>
    <name evidence="1" type="ORF">E5990_00825</name>
</gene>